<dbReference type="Proteomes" id="UP000501690">
    <property type="component" value="Linkage Group LG2"/>
</dbReference>
<sequence>MHQSHSSHGPSLMRKRSFAQATGHRLSKTANRELCRISRILAWASSPRLSETTLHPKVRFLAWATTAATRIWLLRVLA</sequence>
<dbReference type="EMBL" id="CP039346">
    <property type="protein sequence ID" value="QCD81073.1"/>
    <property type="molecule type" value="Genomic_DNA"/>
</dbReference>
<organism evidence="2 3">
    <name type="scientific">Vigna unguiculata</name>
    <name type="common">Cowpea</name>
    <dbReference type="NCBI Taxonomy" id="3917"/>
    <lineage>
        <taxon>Eukaryota</taxon>
        <taxon>Viridiplantae</taxon>
        <taxon>Streptophyta</taxon>
        <taxon>Embryophyta</taxon>
        <taxon>Tracheophyta</taxon>
        <taxon>Spermatophyta</taxon>
        <taxon>Magnoliopsida</taxon>
        <taxon>eudicotyledons</taxon>
        <taxon>Gunneridae</taxon>
        <taxon>Pentapetalae</taxon>
        <taxon>rosids</taxon>
        <taxon>fabids</taxon>
        <taxon>Fabales</taxon>
        <taxon>Fabaceae</taxon>
        <taxon>Papilionoideae</taxon>
        <taxon>50 kb inversion clade</taxon>
        <taxon>NPAAA clade</taxon>
        <taxon>indigoferoid/millettioid clade</taxon>
        <taxon>Phaseoleae</taxon>
        <taxon>Vigna</taxon>
    </lineage>
</organism>
<name>A0A4D6KWT2_VIGUN</name>
<keyword evidence="3" id="KW-1185">Reference proteome</keyword>
<reference evidence="2 3" key="1">
    <citation type="submission" date="2019-04" db="EMBL/GenBank/DDBJ databases">
        <title>An improved genome assembly and genetic linkage map for asparagus bean, Vigna unguiculata ssp. sesquipedialis.</title>
        <authorList>
            <person name="Xia Q."/>
            <person name="Zhang R."/>
            <person name="Dong Y."/>
        </authorList>
    </citation>
    <scope>NUCLEOTIDE SEQUENCE [LARGE SCALE GENOMIC DNA]</scope>
    <source>
        <tissue evidence="2">Leaf</tissue>
    </source>
</reference>
<evidence type="ECO:0000313" key="2">
    <source>
        <dbReference type="EMBL" id="QCD81073.1"/>
    </source>
</evidence>
<protein>
    <submittedName>
        <fullName evidence="2">Uncharacterized protein</fullName>
    </submittedName>
</protein>
<accession>A0A4D6KWT2</accession>
<dbReference type="AlphaFoldDB" id="A0A4D6KWT2"/>
<evidence type="ECO:0000256" key="1">
    <source>
        <dbReference type="SAM" id="MobiDB-lite"/>
    </source>
</evidence>
<gene>
    <name evidence="2" type="ORF">DEO72_LG2g1397</name>
</gene>
<proteinExistence type="predicted"/>
<feature type="region of interest" description="Disordered" evidence="1">
    <location>
        <begin position="1"/>
        <end position="26"/>
    </location>
</feature>
<evidence type="ECO:0000313" key="3">
    <source>
        <dbReference type="Proteomes" id="UP000501690"/>
    </source>
</evidence>